<dbReference type="Pfam" id="PF12799">
    <property type="entry name" value="LRR_4"/>
    <property type="match status" value="1"/>
</dbReference>
<dbReference type="InterPro" id="IPR032675">
    <property type="entry name" value="LRR_dom_sf"/>
</dbReference>
<proteinExistence type="predicted"/>
<dbReference type="SMART" id="SM00365">
    <property type="entry name" value="LRR_SD22"/>
    <property type="match status" value="3"/>
</dbReference>
<dbReference type="PROSITE" id="PS51450">
    <property type="entry name" value="LRR"/>
    <property type="match status" value="2"/>
</dbReference>
<protein>
    <submittedName>
        <fullName evidence="3">Leucine-rich repeat domain-containing protein</fullName>
    </submittedName>
    <submittedName>
        <fullName evidence="4">Leucine-rich_repeat domain-containing protein</fullName>
    </submittedName>
</protein>
<reference evidence="3" key="1">
    <citation type="submission" date="2023-06" db="EMBL/GenBank/DDBJ databases">
        <authorList>
            <person name="Kurt Z."/>
        </authorList>
    </citation>
    <scope>NUCLEOTIDE SEQUENCE</scope>
</reference>
<dbReference type="InterPro" id="IPR001611">
    <property type="entry name" value="Leu-rich_rpt"/>
</dbReference>
<dbReference type="AlphaFoldDB" id="A0AA86PXA2"/>
<keyword evidence="2" id="KW-0677">Repeat</keyword>
<evidence type="ECO:0000256" key="1">
    <source>
        <dbReference type="ARBA" id="ARBA00022614"/>
    </source>
</evidence>
<keyword evidence="1" id="KW-0433">Leucine-rich repeat</keyword>
<comment type="caution">
    <text evidence="3">The sequence shown here is derived from an EMBL/GenBank/DDBJ whole genome shotgun (WGS) entry which is preliminary data.</text>
</comment>
<evidence type="ECO:0000313" key="4">
    <source>
        <dbReference type="EMBL" id="CAL6073113.1"/>
    </source>
</evidence>
<dbReference type="InterPro" id="IPR025875">
    <property type="entry name" value="Leu-rich_rpt_4"/>
</dbReference>
<organism evidence="3">
    <name type="scientific">Hexamita inflata</name>
    <dbReference type="NCBI Taxonomy" id="28002"/>
    <lineage>
        <taxon>Eukaryota</taxon>
        <taxon>Metamonada</taxon>
        <taxon>Diplomonadida</taxon>
        <taxon>Hexamitidae</taxon>
        <taxon>Hexamitinae</taxon>
        <taxon>Hexamita</taxon>
    </lineage>
</organism>
<dbReference type="Gene3D" id="3.80.10.10">
    <property type="entry name" value="Ribonuclease Inhibitor"/>
    <property type="match status" value="1"/>
</dbReference>
<evidence type="ECO:0000313" key="3">
    <source>
        <dbReference type="EMBL" id="CAI9945453.1"/>
    </source>
</evidence>
<keyword evidence="5" id="KW-1185">Reference proteome</keyword>
<evidence type="ECO:0000256" key="2">
    <source>
        <dbReference type="ARBA" id="ARBA00022737"/>
    </source>
</evidence>
<dbReference type="EMBL" id="CAXDID020000299">
    <property type="protein sequence ID" value="CAL6073113.1"/>
    <property type="molecule type" value="Genomic_DNA"/>
</dbReference>
<gene>
    <name evidence="3" type="ORF">HINF_LOCUS33098</name>
    <name evidence="4" type="ORF">HINF_LOCUS55947</name>
</gene>
<dbReference type="Proteomes" id="UP001642409">
    <property type="component" value="Unassembled WGS sequence"/>
</dbReference>
<dbReference type="EMBL" id="CATOUU010000745">
    <property type="protein sequence ID" value="CAI9945453.1"/>
    <property type="molecule type" value="Genomic_DNA"/>
</dbReference>
<evidence type="ECO:0000313" key="5">
    <source>
        <dbReference type="Proteomes" id="UP001642409"/>
    </source>
</evidence>
<dbReference type="GO" id="GO:0005737">
    <property type="term" value="C:cytoplasm"/>
    <property type="evidence" value="ECO:0007669"/>
    <property type="project" value="TreeGrafter"/>
</dbReference>
<dbReference type="SUPFAM" id="SSF52058">
    <property type="entry name" value="L domain-like"/>
    <property type="match status" value="1"/>
</dbReference>
<dbReference type="PANTHER" id="PTHR15454">
    <property type="entry name" value="NISCHARIN RELATED"/>
    <property type="match status" value="1"/>
</dbReference>
<accession>A0AA86PXA2</accession>
<reference evidence="4 5" key="2">
    <citation type="submission" date="2024-07" db="EMBL/GenBank/DDBJ databases">
        <authorList>
            <person name="Akdeniz Z."/>
        </authorList>
    </citation>
    <scope>NUCLEOTIDE SEQUENCE [LARGE SCALE GENOMIC DNA]</scope>
</reference>
<sequence>MESMDSVNDVDQLSIDLGDSMLENLSFIQKGNYAAKIIYLFDNRLTSLNQLSTLKNLTSINASWNKIQSTSFAEHLPNLRYLLLQFNQIDDLSGLRGHANLQYLDISFNRILEPSQLEPLRNNVALNHLVLYDTIQVHDMQYKQNAVTTSPLYPQYIYMYLNKRLQKLDKNAHMLNFSLLDNERNLLGREHYYTGFLYENEVLRKKKHALELGSFKYKQFLEQQTEKERFVSTRSKLINCLMHKMQICNGEDAETIRQQIQTLRNEIKMVK</sequence>
<dbReference type="PANTHER" id="PTHR15454:SF56">
    <property type="entry name" value="PROTEIN PHOSPHATASE 1 REGULATORY SUBUNIT 7-RELATED"/>
    <property type="match status" value="1"/>
</dbReference>
<name>A0AA86PXA2_9EUKA</name>